<protein>
    <recommendedName>
        <fullName evidence="1">NAD(P)-binding domain-containing protein</fullName>
    </recommendedName>
</protein>
<dbReference type="CDD" id="cd05243">
    <property type="entry name" value="SDR_a5"/>
    <property type="match status" value="1"/>
</dbReference>
<organism evidence="2 3">
    <name type="scientific">Salmonella bongori (strain ATCC 43975 / DSM 13772 / NCTC 12419)</name>
    <dbReference type="NCBI Taxonomy" id="218493"/>
    <lineage>
        <taxon>Bacteria</taxon>
        <taxon>Pseudomonadati</taxon>
        <taxon>Pseudomonadota</taxon>
        <taxon>Gammaproteobacteria</taxon>
        <taxon>Enterobacterales</taxon>
        <taxon>Enterobacteriaceae</taxon>
        <taxon>Salmonella</taxon>
    </lineage>
</organism>
<accession>A0A0K0HBQ6</accession>
<evidence type="ECO:0000313" key="2">
    <source>
        <dbReference type="EMBL" id="CCC30924.1"/>
    </source>
</evidence>
<gene>
    <name evidence="2" type="ordered locus">SBG_1858</name>
</gene>
<dbReference type="PANTHER" id="PTHR15020">
    <property type="entry name" value="FLAVIN REDUCTASE-RELATED"/>
    <property type="match status" value="1"/>
</dbReference>
<dbReference type="KEGG" id="sbg:SBG_1858"/>
<dbReference type="Gene3D" id="3.40.50.720">
    <property type="entry name" value="NAD(P)-binding Rossmann-like Domain"/>
    <property type="match status" value="1"/>
</dbReference>
<feature type="domain" description="NAD(P)-binding" evidence="1">
    <location>
        <begin position="7"/>
        <end position="193"/>
    </location>
</feature>
<evidence type="ECO:0000259" key="1">
    <source>
        <dbReference type="Pfam" id="PF13460"/>
    </source>
</evidence>
<dbReference type="eggNOG" id="COG0702">
    <property type="taxonomic scope" value="Bacteria"/>
</dbReference>
<dbReference type="SUPFAM" id="SSF51735">
    <property type="entry name" value="NAD(P)-binding Rossmann-fold domains"/>
    <property type="match status" value="1"/>
</dbReference>
<dbReference type="RefSeq" id="WP_000699100.1">
    <property type="nucleotide sequence ID" value="NC_015761.1"/>
</dbReference>
<dbReference type="AlphaFoldDB" id="A0A0K0HBQ6"/>
<dbReference type="GeneID" id="44980866"/>
<reference evidence="2 3" key="1">
    <citation type="journal article" date="2011" name="PLoS Pathog.">
        <title>Salmonella bongori provides insights into the evolution of the Salmonellae.</title>
        <authorList>
            <person name="Fookes M."/>
            <person name="Schroeder G.N."/>
            <person name="Langridge G.C."/>
            <person name="Blondel C.J."/>
            <person name="Mammina C."/>
            <person name="Connor T.R."/>
            <person name="Seth-Smith H."/>
            <person name="Vernikos G.S."/>
            <person name="Robinson K.S."/>
            <person name="Sanders M."/>
            <person name="Petty N.K."/>
            <person name="Kingsley R.A."/>
            <person name="Baumler A.J."/>
            <person name="Nuccio S.P."/>
            <person name="Contreras I."/>
            <person name="Santiviago C.A."/>
            <person name="Maskell D."/>
            <person name="Barrow P."/>
            <person name="Humphrey T."/>
            <person name="Nastasi A."/>
            <person name="Roberts M."/>
            <person name="Frankel G."/>
            <person name="Parkhill J."/>
            <person name="Dougan G."/>
            <person name="Thomson N.R."/>
        </authorList>
    </citation>
    <scope>NUCLEOTIDE SEQUENCE [LARGE SCALE GENOMIC DNA]</scope>
    <source>
        <strain evidence="3">ATCC 43975 / DSM 13772 / NCTC 12419</strain>
    </source>
</reference>
<dbReference type="Pfam" id="PF13460">
    <property type="entry name" value="NAD_binding_10"/>
    <property type="match status" value="1"/>
</dbReference>
<sequence length="267" mass="30041">MKILVAGATGSIGLHVVNIAIEMGHQPVALVRNKRKVKFLPRGTDIFYGDVSMPETLINLPKDIDAIVFTLGSDGQGRIGARAIDYGGVRNIVRMFRETAVHIALMTTIGVTERLSTWNQRTEVHDWKRRAERLVRASGHPYTIVRPGWFDYNNDDEHKIVMLQGDRRHTGTPEDGVISREQIARVLVSALGNHAAKNKTFELVAERGEAQQDLTPLFADLLADNPQKNDGILDMENMPLVEEPEYIINELNCYLKNLTNQKSRQFC</sequence>
<dbReference type="InterPro" id="IPR036291">
    <property type="entry name" value="NAD(P)-bd_dom_sf"/>
</dbReference>
<dbReference type="PANTHER" id="PTHR15020:SF50">
    <property type="entry name" value="UPF0659 PROTEIN YMR090W"/>
    <property type="match status" value="1"/>
</dbReference>
<evidence type="ECO:0000313" key="3">
    <source>
        <dbReference type="Proteomes" id="UP000000289"/>
    </source>
</evidence>
<name>A0A0K0HBQ6_SALBC</name>
<proteinExistence type="predicted"/>
<dbReference type="EMBL" id="FR877557">
    <property type="protein sequence ID" value="CCC30924.1"/>
    <property type="molecule type" value="Genomic_DNA"/>
</dbReference>
<dbReference type="InterPro" id="IPR016040">
    <property type="entry name" value="NAD(P)-bd_dom"/>
</dbReference>
<dbReference type="Proteomes" id="UP000000289">
    <property type="component" value="Chromosome"/>
</dbReference>